<dbReference type="Pfam" id="PF01992">
    <property type="entry name" value="vATP-synt_AC39"/>
    <property type="match status" value="1"/>
</dbReference>
<evidence type="ECO:0000313" key="4">
    <source>
        <dbReference type="EMBL" id="AQS52931.1"/>
    </source>
</evidence>
<protein>
    <submittedName>
        <fullName evidence="4">V-type sodium ATPase subunit C</fullName>
    </submittedName>
</protein>
<dbReference type="InterPro" id="IPR035067">
    <property type="entry name" value="V-type_ATPase_csu/dsu"/>
</dbReference>
<comment type="similarity">
    <text evidence="1">Belongs to the V-ATPase V0D/AC39 subunit family.</text>
</comment>
<dbReference type="OrthoDB" id="1653at2"/>
<sequence>MKDTDYKGINTLIRTYELRLLKSEDMERLLKAESLRAALEMLRTTDYDFDIEAVINSKDFNRFLIAHLHDVYQELYELAPEPELLGLFTLRYSYHNLKVMFKERFLDEQHDDLLIPIGEMSLESLRNLVETGESSQAHPIMVEAVQALKTEFEESGRIEAVTVYMDTYYLRHLRAVTDEVNYPSVTEIADTIIDMYNLTSVVRSQNQDKPRSHLYTLLSSAGSIAKQDIIDESINGSVAIIRKLYAGKAYSGRLESVINDNKVNTLKLDQLMNELIHEVVSDGFYQAFGPLPLLGYIYAKETEVTNLRLILVGKDNGISEDILRERVRLVYGS</sequence>
<organism evidence="4 5">
    <name type="scientific">Jeotgalibaca dankookensis</name>
    <dbReference type="NCBI Taxonomy" id="708126"/>
    <lineage>
        <taxon>Bacteria</taxon>
        <taxon>Bacillati</taxon>
        <taxon>Bacillota</taxon>
        <taxon>Bacilli</taxon>
        <taxon>Lactobacillales</taxon>
        <taxon>Carnobacteriaceae</taxon>
        <taxon>Jeotgalibaca</taxon>
    </lineage>
</organism>
<keyword evidence="3" id="KW-0406">Ion transport</keyword>
<dbReference type="InterPro" id="IPR002843">
    <property type="entry name" value="ATPase_V0-cplx_csu/dsu"/>
</dbReference>
<name>A0A1S6IN59_9LACT</name>
<dbReference type="AlphaFoldDB" id="A0A1S6IN59"/>
<dbReference type="STRING" id="708126.BW727_100538"/>
<dbReference type="InterPro" id="IPR050873">
    <property type="entry name" value="V-ATPase_V0D/AC39_subunit"/>
</dbReference>
<dbReference type="KEGG" id="jda:BW727_100538"/>
<dbReference type="PANTHER" id="PTHR38682">
    <property type="entry name" value="V-TYPE ATP SYNTHASE SUBUNIT C"/>
    <property type="match status" value="1"/>
</dbReference>
<evidence type="ECO:0000256" key="2">
    <source>
        <dbReference type="ARBA" id="ARBA00022448"/>
    </source>
</evidence>
<dbReference type="PANTHER" id="PTHR38682:SF1">
    <property type="entry name" value="V-TYPE ATP SYNTHASE SUBUNIT C"/>
    <property type="match status" value="1"/>
</dbReference>
<dbReference type="Proteomes" id="UP000188993">
    <property type="component" value="Chromosome"/>
</dbReference>
<reference evidence="4 5" key="1">
    <citation type="journal article" date="2014" name="Int. J. Syst. Evol. Microbiol.">
        <title>Jeotgalibaca dankookensis gen. nov., sp. nov., a member of the family Carnobacteriaceae, isolated from seujeot (Korean traditional food).</title>
        <authorList>
            <person name="Lee D.G."/>
            <person name="Trujillo M.E."/>
            <person name="Kang H."/>
            <person name="Ahn T.Y."/>
        </authorList>
    </citation>
    <scope>NUCLEOTIDE SEQUENCE [LARGE SCALE GENOMIC DNA]</scope>
    <source>
        <strain evidence="4 5">EX-07</strain>
    </source>
</reference>
<keyword evidence="2" id="KW-0813">Transport</keyword>
<dbReference type="InterPro" id="IPR036079">
    <property type="entry name" value="ATPase_csu/dsu_sf"/>
</dbReference>
<dbReference type="RefSeq" id="WP_062467699.1">
    <property type="nucleotide sequence ID" value="NZ_BBYN01000001.1"/>
</dbReference>
<evidence type="ECO:0000256" key="3">
    <source>
        <dbReference type="ARBA" id="ARBA00023065"/>
    </source>
</evidence>
<proteinExistence type="inferred from homology"/>
<accession>A0A1S6IN59</accession>
<dbReference type="InterPro" id="IPR044911">
    <property type="entry name" value="V-type_ATPase_csu/dsu_dom_3"/>
</dbReference>
<dbReference type="GO" id="GO:0046961">
    <property type="term" value="F:proton-transporting ATPase activity, rotational mechanism"/>
    <property type="evidence" value="ECO:0007669"/>
    <property type="project" value="InterPro"/>
</dbReference>
<evidence type="ECO:0000313" key="5">
    <source>
        <dbReference type="Proteomes" id="UP000188993"/>
    </source>
</evidence>
<dbReference type="EMBL" id="CP019728">
    <property type="protein sequence ID" value="AQS52931.1"/>
    <property type="molecule type" value="Genomic_DNA"/>
</dbReference>
<dbReference type="SUPFAM" id="SSF103486">
    <property type="entry name" value="V-type ATP synthase subunit C"/>
    <property type="match status" value="1"/>
</dbReference>
<keyword evidence="5" id="KW-1185">Reference proteome</keyword>
<dbReference type="Gene3D" id="1.10.132.50">
    <property type="entry name" value="ATP synthase (C/AC39) subunit, domain 3"/>
    <property type="match status" value="1"/>
</dbReference>
<gene>
    <name evidence="4" type="primary">ntpC</name>
    <name evidence="4" type="ORF">BW727_100538</name>
</gene>
<evidence type="ECO:0000256" key="1">
    <source>
        <dbReference type="ARBA" id="ARBA00006709"/>
    </source>
</evidence>
<dbReference type="Gene3D" id="1.20.1690.10">
    <property type="entry name" value="V-type ATP synthase subunit C domain"/>
    <property type="match status" value="2"/>
</dbReference>